<feature type="transmembrane region" description="Helical" evidence="7">
    <location>
        <begin position="208"/>
        <end position="236"/>
    </location>
</feature>
<evidence type="ECO:0000313" key="9">
    <source>
        <dbReference type="Proteomes" id="UP001203297"/>
    </source>
</evidence>
<keyword evidence="4 7" id="KW-1133">Transmembrane helix</keyword>
<evidence type="ECO:0000256" key="3">
    <source>
        <dbReference type="ARBA" id="ARBA00022692"/>
    </source>
</evidence>
<dbReference type="GO" id="GO:0046474">
    <property type="term" value="P:glycerophospholipid biosynthetic process"/>
    <property type="evidence" value="ECO:0007669"/>
    <property type="project" value="TreeGrafter"/>
</dbReference>
<accession>A0AAD4QP07</accession>
<evidence type="ECO:0000256" key="1">
    <source>
        <dbReference type="ARBA" id="ARBA00004141"/>
    </source>
</evidence>
<dbReference type="AlphaFoldDB" id="A0AAD4QP07"/>
<organism evidence="8 9">
    <name type="scientific">Multifurca ochricompacta</name>
    <dbReference type="NCBI Taxonomy" id="376703"/>
    <lineage>
        <taxon>Eukaryota</taxon>
        <taxon>Fungi</taxon>
        <taxon>Dikarya</taxon>
        <taxon>Basidiomycota</taxon>
        <taxon>Agaricomycotina</taxon>
        <taxon>Agaricomycetes</taxon>
        <taxon>Russulales</taxon>
        <taxon>Russulaceae</taxon>
        <taxon>Multifurca</taxon>
    </lineage>
</organism>
<comment type="subcellular location">
    <subcellularLocation>
        <location evidence="1">Membrane</location>
        <topology evidence="1">Multi-pass membrane protein</topology>
    </subcellularLocation>
</comment>
<dbReference type="InterPro" id="IPR004299">
    <property type="entry name" value="MBOAT_fam"/>
</dbReference>
<keyword evidence="3 7" id="KW-0812">Transmembrane</keyword>
<feature type="transmembrane region" description="Helical" evidence="7">
    <location>
        <begin position="449"/>
        <end position="470"/>
    </location>
</feature>
<feature type="transmembrane region" description="Helical" evidence="7">
    <location>
        <begin position="20"/>
        <end position="38"/>
    </location>
</feature>
<feature type="transmembrane region" description="Helical" evidence="7">
    <location>
        <begin position="340"/>
        <end position="366"/>
    </location>
</feature>
<dbReference type="GO" id="GO:0005783">
    <property type="term" value="C:endoplasmic reticulum"/>
    <property type="evidence" value="ECO:0007669"/>
    <property type="project" value="TreeGrafter"/>
</dbReference>
<reference evidence="8" key="1">
    <citation type="journal article" date="2022" name="New Phytol.">
        <title>Evolutionary transition to the ectomycorrhizal habit in the genomes of a hyperdiverse lineage of mushroom-forming fungi.</title>
        <authorList>
            <person name="Looney B."/>
            <person name="Miyauchi S."/>
            <person name="Morin E."/>
            <person name="Drula E."/>
            <person name="Courty P.E."/>
            <person name="Kohler A."/>
            <person name="Kuo A."/>
            <person name="LaButti K."/>
            <person name="Pangilinan J."/>
            <person name="Lipzen A."/>
            <person name="Riley R."/>
            <person name="Andreopoulos W."/>
            <person name="He G."/>
            <person name="Johnson J."/>
            <person name="Nolan M."/>
            <person name="Tritt A."/>
            <person name="Barry K.W."/>
            <person name="Grigoriev I.V."/>
            <person name="Nagy L.G."/>
            <person name="Hibbett D."/>
            <person name="Henrissat B."/>
            <person name="Matheny P.B."/>
            <person name="Labbe J."/>
            <person name="Martin F.M."/>
        </authorList>
    </citation>
    <scope>NUCLEOTIDE SEQUENCE</scope>
    <source>
        <strain evidence="8">BPL690</strain>
    </source>
</reference>
<protein>
    <submittedName>
        <fullName evidence="8">MBOAT, membrane-bound O-acyltransferase family-domain-containing protein</fullName>
    </submittedName>
</protein>
<feature type="transmembrane region" description="Helical" evidence="7">
    <location>
        <begin position="411"/>
        <end position="437"/>
    </location>
</feature>
<dbReference type="GO" id="GO:0030258">
    <property type="term" value="P:lipid modification"/>
    <property type="evidence" value="ECO:0007669"/>
    <property type="project" value="TreeGrafter"/>
</dbReference>
<dbReference type="Pfam" id="PF03062">
    <property type="entry name" value="MBOAT"/>
    <property type="match status" value="1"/>
</dbReference>
<dbReference type="PANTHER" id="PTHR13906">
    <property type="entry name" value="PORCUPINE"/>
    <property type="match status" value="1"/>
</dbReference>
<dbReference type="InterPro" id="IPR049941">
    <property type="entry name" value="LPLAT_7/PORCN-like"/>
</dbReference>
<dbReference type="Proteomes" id="UP001203297">
    <property type="component" value="Unassembled WGS sequence"/>
</dbReference>
<sequence length="495" mass="55371">MSLDFVFAPLAIKVGASLDQVKLITCLLISYPLGSLFIRIPSTQPTLKHLFNIAIASFYFVPVLNHGLPFLLLLGDVVVTYFIALSVQGPRMPWIVFFLMMGHLFLNHIERAMYGDPFDGSYNITGPQMVLVMKLTTFAWNVWDGRRPTEDLDKWQTKMRVTKFPSLLEFLGFSLYFPGVLVGPYLEYATYSSLVDGTQFNGTTYRKMLFALGYLGIHMGVAPKISFHTAVTGWFLEQSLPYRILIIQIAGFVERSKYYGVWTLTEGASILTGLGFVGYSPSGTPIWNGAANVEVWKIEVPENFKGLVDAWNIKTNVWLRECVYKRVTPKGKKAGFKSSMLTYLTSAVWHGISAGYYLTFLLGGFVTTVGRLSRSTIRPLVLPAVPEPTDRKAANGPAPKPLQPPVTLVKIVYDVVGTLCTVLVVNFTCTPFILLHLSEGIEAWRQLRWYGLWMVFGAMAFFYGGGAAWLKGFKQGALRDENPTQGLIQLVWPDQ</sequence>
<dbReference type="GO" id="GO:0016020">
    <property type="term" value="C:membrane"/>
    <property type="evidence" value="ECO:0007669"/>
    <property type="project" value="UniProtKB-SubCell"/>
</dbReference>
<keyword evidence="2" id="KW-0808">Transferase</keyword>
<evidence type="ECO:0000256" key="5">
    <source>
        <dbReference type="ARBA" id="ARBA00023136"/>
    </source>
</evidence>
<feature type="transmembrane region" description="Helical" evidence="7">
    <location>
        <begin position="92"/>
        <end position="109"/>
    </location>
</feature>
<evidence type="ECO:0000256" key="6">
    <source>
        <dbReference type="ARBA" id="ARBA00023315"/>
    </source>
</evidence>
<name>A0AAD4QP07_9AGAM</name>
<gene>
    <name evidence="8" type="ORF">B0F90DRAFT_1838758</name>
</gene>
<dbReference type="GO" id="GO:0047184">
    <property type="term" value="F:1-acylglycerophosphocholine O-acyltransferase activity"/>
    <property type="evidence" value="ECO:0007669"/>
    <property type="project" value="TreeGrafter"/>
</dbReference>
<keyword evidence="5 7" id="KW-0472">Membrane</keyword>
<comment type="caution">
    <text evidence="8">The sequence shown here is derived from an EMBL/GenBank/DDBJ whole genome shotgun (WGS) entry which is preliminary data.</text>
</comment>
<dbReference type="EMBL" id="WTXG01000012">
    <property type="protein sequence ID" value="KAI0301858.1"/>
    <property type="molecule type" value="Genomic_DNA"/>
</dbReference>
<evidence type="ECO:0000313" key="8">
    <source>
        <dbReference type="EMBL" id="KAI0301858.1"/>
    </source>
</evidence>
<dbReference type="GO" id="GO:0003841">
    <property type="term" value="F:1-acylglycerol-3-phosphate O-acyltransferase activity"/>
    <property type="evidence" value="ECO:0007669"/>
    <property type="project" value="TreeGrafter"/>
</dbReference>
<evidence type="ECO:0000256" key="7">
    <source>
        <dbReference type="SAM" id="Phobius"/>
    </source>
</evidence>
<evidence type="ECO:0000256" key="4">
    <source>
        <dbReference type="ARBA" id="ARBA00022989"/>
    </source>
</evidence>
<feature type="transmembrane region" description="Helical" evidence="7">
    <location>
        <begin position="167"/>
        <end position="188"/>
    </location>
</feature>
<proteinExistence type="predicted"/>
<evidence type="ECO:0000256" key="2">
    <source>
        <dbReference type="ARBA" id="ARBA00022679"/>
    </source>
</evidence>
<keyword evidence="9" id="KW-1185">Reference proteome</keyword>
<dbReference type="PANTHER" id="PTHR13906:SF4">
    <property type="entry name" value="LYSOPHOSPHOLIPID ACYLTRANSFERASE 6"/>
    <property type="match status" value="1"/>
</dbReference>
<keyword evidence="6" id="KW-0012">Acyltransferase</keyword>